<dbReference type="InterPro" id="IPR039566">
    <property type="entry name" value="CvfB_S1_st"/>
</dbReference>
<dbReference type="eggNOG" id="COG2996">
    <property type="taxonomic scope" value="Bacteria"/>
</dbReference>
<proteinExistence type="predicted"/>
<evidence type="ECO:0000313" key="4">
    <source>
        <dbReference type="Proteomes" id="UP000018688"/>
    </source>
</evidence>
<dbReference type="InterPro" id="IPR014464">
    <property type="entry name" value="CvfB_fam"/>
</dbReference>
<organism evidence="3 4">
    <name type="scientific">Helicobacter canis NCTC 12740</name>
    <dbReference type="NCBI Taxonomy" id="1357399"/>
    <lineage>
        <taxon>Bacteria</taxon>
        <taxon>Pseudomonadati</taxon>
        <taxon>Campylobacterota</taxon>
        <taxon>Epsilonproteobacteria</taxon>
        <taxon>Campylobacterales</taxon>
        <taxon>Helicobacteraceae</taxon>
        <taxon>Helicobacter</taxon>
    </lineage>
</organism>
<dbReference type="AlphaFoldDB" id="V8CLI5"/>
<dbReference type="Pfam" id="PF17783">
    <property type="entry name" value="WHD_CvfB"/>
    <property type="match status" value="1"/>
</dbReference>
<gene>
    <name evidence="3" type="ORF">HMPREF2087_00861</name>
</gene>
<reference evidence="3 4" key="1">
    <citation type="submission" date="2013-10" db="EMBL/GenBank/DDBJ databases">
        <title>The Genome Sequence of Helicobacter canis NCTC 12740.</title>
        <authorList>
            <consortium name="The Broad Institute Genomics Platform"/>
            <person name="Earl A."/>
            <person name="Fox J.G."/>
            <person name="Shen Z."/>
            <person name="Young S.K."/>
            <person name="Zeng Q."/>
            <person name="Gargeya S."/>
            <person name="Fitzgerald M."/>
            <person name="Abouelleil A."/>
            <person name="Alvarado L."/>
            <person name="Chapman S.B."/>
            <person name="Gainer-Dewar J."/>
            <person name="Goldberg J."/>
            <person name="Griggs A."/>
            <person name="Gujja S."/>
            <person name="Hansen M."/>
            <person name="Howarth C."/>
            <person name="Imamovic A."/>
            <person name="Ireland A."/>
            <person name="Larimer J."/>
            <person name="McCowan C."/>
            <person name="Murphy C."/>
            <person name="Pearson M."/>
            <person name="Poon T.W."/>
            <person name="Priest M."/>
            <person name="Roberts A."/>
            <person name="Saif S."/>
            <person name="Shea T."/>
            <person name="Sykes S."/>
            <person name="Wortman J."/>
            <person name="Nusbaum C."/>
            <person name="Birren B."/>
        </authorList>
    </citation>
    <scope>NUCLEOTIDE SEQUENCE [LARGE SCALE GENOMIC DNA]</scope>
    <source>
        <strain evidence="3 4">NCTC 12740</strain>
    </source>
</reference>
<dbReference type="InterPro" id="IPR012340">
    <property type="entry name" value="NA-bd_OB-fold"/>
</dbReference>
<dbReference type="Gene3D" id="1.10.10.10">
    <property type="entry name" value="Winged helix-like DNA-binding domain superfamily/Winged helix DNA-binding domain"/>
    <property type="match status" value="1"/>
</dbReference>
<dbReference type="STRING" id="1357399.HMPREF2087_00861"/>
<accession>V8CLI5</accession>
<dbReference type="OrthoDB" id="9801597at2"/>
<keyword evidence="4" id="KW-1185">Reference proteome</keyword>
<dbReference type="PANTHER" id="PTHR37296:SF1">
    <property type="entry name" value="CONSERVED VIRULENCE FACTOR B"/>
    <property type="match status" value="1"/>
</dbReference>
<feature type="domain" description="Conserved virulence factor B-like winged helix" evidence="2">
    <location>
        <begin position="295"/>
        <end position="348"/>
    </location>
</feature>
<dbReference type="InterPro" id="IPR040764">
    <property type="entry name" value="CvfB_WH"/>
</dbReference>
<dbReference type="Proteomes" id="UP000018688">
    <property type="component" value="Unassembled WGS sequence"/>
</dbReference>
<feature type="domain" description="Conserved virulence factor B first S1" evidence="1">
    <location>
        <begin position="85"/>
        <end position="120"/>
    </location>
</feature>
<evidence type="ECO:0000313" key="3">
    <source>
        <dbReference type="EMBL" id="ETD27937.1"/>
    </source>
</evidence>
<dbReference type="Gene3D" id="2.40.50.140">
    <property type="entry name" value="Nucleic acid-binding proteins"/>
    <property type="match status" value="1"/>
</dbReference>
<sequence>MPTTLDKSPQGIKERKPKNLGITIGRINRLQIARLSPHGAYLTLESSARETLESKVCKGLDSSAYQKLDSTKSSKLKATTPALYEVLLPKKFCPAQAKIGDKVLAFVYTDSLDRPVATTQMPLAQCGEVAFLRVVSYASNGVFLDLGLDKDIFMPSKTPAKYPLDSSVAVYITLDKSSRLIAKKDIQSHLLPYRARGYARGKKVSILPFSVSDLGVSVVVDSRYYGLVYLPEALRQGTKAQHTKPPTQALDSARILAAMGLGLGLESSAFIHNVRSDGKLDLVLHKQGHTDESAEKILQALRDNGGKLAVHYDSSPEVILSLLGMSKKALKRALSDLLARKLIILSPQVGIELKP</sequence>
<comment type="caution">
    <text evidence="3">The sequence shown here is derived from an EMBL/GenBank/DDBJ whole genome shotgun (WGS) entry which is preliminary data.</text>
</comment>
<evidence type="ECO:0000259" key="1">
    <source>
        <dbReference type="Pfam" id="PF13509"/>
    </source>
</evidence>
<dbReference type="EMBL" id="AZJJ01000001">
    <property type="protein sequence ID" value="ETD27937.1"/>
    <property type="molecule type" value="Genomic_DNA"/>
</dbReference>
<dbReference type="PANTHER" id="PTHR37296">
    <property type="entry name" value="CONSERVED VIRULENCE FACTOR B"/>
    <property type="match status" value="1"/>
</dbReference>
<name>V8CLI5_9HELI</name>
<dbReference type="RefSeq" id="WP_023929798.1">
    <property type="nucleotide sequence ID" value="NZ_KI669458.1"/>
</dbReference>
<protein>
    <submittedName>
        <fullName evidence="3">Uncharacterized protein</fullName>
    </submittedName>
</protein>
<dbReference type="PATRIC" id="fig|1357399.3.peg.908"/>
<dbReference type="HOGENOM" id="CLU_064885_1_0_7"/>
<dbReference type="InterPro" id="IPR036388">
    <property type="entry name" value="WH-like_DNA-bd_sf"/>
</dbReference>
<dbReference type="Pfam" id="PF13509">
    <property type="entry name" value="S1_2"/>
    <property type="match status" value="1"/>
</dbReference>
<evidence type="ECO:0000259" key="2">
    <source>
        <dbReference type="Pfam" id="PF17783"/>
    </source>
</evidence>